<proteinExistence type="predicted"/>
<dbReference type="EMBL" id="RJVQ01000009">
    <property type="protein sequence ID" value="RQW61874.1"/>
    <property type="molecule type" value="Genomic_DNA"/>
</dbReference>
<sequence>MINKSYWIDTKPAFMSSMRELGQSHYDVVIVGGGLTGLSAALTLAKQGASVALFEATNIMEHASGQNGGQCSTGVVQDFGTLAHSLGMEKAKRYYNAYSNAVDNLRQVIQSEEIECEVRESGKLKLASKPAHAEKIYKTYELVKSEVDENIAFFDENTIKSEINSDLFHGGMLQRNGFQLHVGKLGIGMAHSASKYGAHIYENNPVQSIKNNGNQFTVETPKGKITAKDVVIASGISQYGPLGWFRRRIIPVGSFIIMTEEIDRQIIDNLMPNKRSYVTSKNIGNYFRVMGENRLLFGGRVRFASSDPKSDAISGDMLIKTMSDMFPILKGVRATHCWGGLIDMTQNRLPKAGQRKGMFYSMGYSGHGVQMSTYMGHQLALMVGGDTNANPWNQESWHAIPAYTGKPWFLPMVGAYYKLQDYLH</sequence>
<evidence type="ECO:0000259" key="2">
    <source>
        <dbReference type="Pfam" id="PF01266"/>
    </source>
</evidence>
<dbReference type="RefSeq" id="WP_124938472.1">
    <property type="nucleotide sequence ID" value="NZ_RJVQ01000009.1"/>
</dbReference>
<evidence type="ECO:0000256" key="1">
    <source>
        <dbReference type="ARBA" id="ARBA00023002"/>
    </source>
</evidence>
<dbReference type="SUPFAM" id="SSF51905">
    <property type="entry name" value="FAD/NAD(P)-binding domain"/>
    <property type="match status" value="1"/>
</dbReference>
<organism evidence="3 4">
    <name type="scientific">Vibrio viridaestus</name>
    <dbReference type="NCBI Taxonomy" id="2487322"/>
    <lineage>
        <taxon>Bacteria</taxon>
        <taxon>Pseudomonadati</taxon>
        <taxon>Pseudomonadota</taxon>
        <taxon>Gammaproteobacteria</taxon>
        <taxon>Vibrionales</taxon>
        <taxon>Vibrionaceae</taxon>
        <taxon>Vibrio</taxon>
    </lineage>
</organism>
<dbReference type="GO" id="GO:0005737">
    <property type="term" value="C:cytoplasm"/>
    <property type="evidence" value="ECO:0007669"/>
    <property type="project" value="TreeGrafter"/>
</dbReference>
<dbReference type="InterPro" id="IPR006076">
    <property type="entry name" value="FAD-dep_OxRdtase"/>
</dbReference>
<name>A0A3N9TDE6_9VIBR</name>
<keyword evidence="1" id="KW-0560">Oxidoreductase</keyword>
<dbReference type="Gene3D" id="3.50.50.60">
    <property type="entry name" value="FAD/NAD(P)-binding domain"/>
    <property type="match status" value="1"/>
</dbReference>
<feature type="domain" description="FAD dependent oxidoreductase" evidence="2">
    <location>
        <begin position="27"/>
        <end position="380"/>
    </location>
</feature>
<dbReference type="InterPro" id="IPR036188">
    <property type="entry name" value="FAD/NAD-bd_sf"/>
</dbReference>
<dbReference type="PANTHER" id="PTHR13847:SF281">
    <property type="entry name" value="FAD DEPENDENT OXIDOREDUCTASE DOMAIN-CONTAINING PROTEIN"/>
    <property type="match status" value="1"/>
</dbReference>
<dbReference type="Gene3D" id="3.30.9.10">
    <property type="entry name" value="D-Amino Acid Oxidase, subunit A, domain 2"/>
    <property type="match status" value="1"/>
</dbReference>
<evidence type="ECO:0000313" key="3">
    <source>
        <dbReference type="EMBL" id="RQW61874.1"/>
    </source>
</evidence>
<comment type="caution">
    <text evidence="3">The sequence shown here is derived from an EMBL/GenBank/DDBJ whole genome shotgun (WGS) entry which is preliminary data.</text>
</comment>
<protein>
    <submittedName>
        <fullName evidence="3">FAD-binding oxidoreductase</fullName>
    </submittedName>
</protein>
<dbReference type="OrthoDB" id="311718at2"/>
<reference evidence="3 4" key="1">
    <citation type="submission" date="2018-11" db="EMBL/GenBank/DDBJ databases">
        <title>Vibrio LJC006 sp. nov., isolated from seawater during the bloom of the enteromorpha.</title>
        <authorList>
            <person name="Liang J."/>
        </authorList>
    </citation>
    <scope>NUCLEOTIDE SEQUENCE [LARGE SCALE GENOMIC DNA]</scope>
    <source>
        <strain evidence="3 4">LJC006</strain>
    </source>
</reference>
<dbReference type="Proteomes" id="UP000281112">
    <property type="component" value="Unassembled WGS sequence"/>
</dbReference>
<dbReference type="Pfam" id="PF01266">
    <property type="entry name" value="DAO"/>
    <property type="match status" value="1"/>
</dbReference>
<keyword evidence="4" id="KW-1185">Reference proteome</keyword>
<dbReference type="GO" id="GO:0016491">
    <property type="term" value="F:oxidoreductase activity"/>
    <property type="evidence" value="ECO:0007669"/>
    <property type="project" value="UniProtKB-KW"/>
</dbReference>
<gene>
    <name evidence="3" type="ORF">EES38_17350</name>
</gene>
<accession>A0A3N9TDE6</accession>
<dbReference type="PANTHER" id="PTHR13847">
    <property type="entry name" value="SARCOSINE DEHYDROGENASE-RELATED"/>
    <property type="match status" value="1"/>
</dbReference>
<evidence type="ECO:0000313" key="4">
    <source>
        <dbReference type="Proteomes" id="UP000281112"/>
    </source>
</evidence>
<dbReference type="AlphaFoldDB" id="A0A3N9TDE6"/>